<keyword evidence="3" id="KW-1185">Reference proteome</keyword>
<name>A0A976RQZ6_9LACO</name>
<accession>A0A976RQZ6</accession>
<evidence type="ECO:0000313" key="2">
    <source>
        <dbReference type="EMBL" id="UQS86285.1"/>
    </source>
</evidence>
<evidence type="ECO:0000256" key="1">
    <source>
        <dbReference type="SAM" id="Phobius"/>
    </source>
</evidence>
<evidence type="ECO:0000313" key="3">
    <source>
        <dbReference type="Proteomes" id="UP000831181"/>
    </source>
</evidence>
<reference evidence="2" key="1">
    <citation type="journal article" date="2022" name="Int. J. Syst. Evol. Microbiol.">
        <title>Apilactobacillus apisilvae sp. nov., Nicolia spurrieriana gen. nov. sp. nov., Bombilactobacillus folatiphilus sp. nov. and Bombilactobacillus thymidiniphilus sp. nov., four new lactic acid bacterial isolates from stingless bees Tetragonula carbonaria and Austroplebeia australis.</title>
        <authorList>
            <person name="Oliphant S.A."/>
            <person name="Watson-Haigh N.S."/>
            <person name="Sumby K.M."/>
            <person name="Gardner J."/>
            <person name="Groom S."/>
            <person name="Jiranek V."/>
        </authorList>
    </citation>
    <scope>NUCLEOTIDE SEQUENCE</scope>
    <source>
        <strain evidence="2">SGEP1_A5</strain>
    </source>
</reference>
<dbReference type="RefSeq" id="WP_260116094.1">
    <property type="nucleotide sequence ID" value="NZ_CP093361.1"/>
</dbReference>
<keyword evidence="1" id="KW-0472">Membrane</keyword>
<gene>
    <name evidence="2" type="ORF">MOO44_05010</name>
</gene>
<dbReference type="AlphaFoldDB" id="A0A976RQZ6"/>
<sequence>MASAWNLIGLLMWIVILIDLIWMIISIKKRNRRALLNQDGKSKQHHLMILIGQGTFLLVALVLMGSVYLNPSRAVSNVSIMKNYKPIVLDTNGRQSYYVNVYDSKNRLAKHDYTYLTKGERYRVPSNESIIVAGNDKVAYPMETYHSNFNRMKSLDQKYQKAWIETINAKYRPGLVNGLGMRVGHRASYYVIIRVPDHSFIYYH</sequence>
<dbReference type="EMBL" id="CP093361">
    <property type="protein sequence ID" value="UQS86285.1"/>
    <property type="molecule type" value="Genomic_DNA"/>
</dbReference>
<feature type="transmembrane region" description="Helical" evidence="1">
    <location>
        <begin position="47"/>
        <end position="69"/>
    </location>
</feature>
<proteinExistence type="predicted"/>
<keyword evidence="1" id="KW-0812">Transmembrane</keyword>
<dbReference type="KEGG" id="lbe:MOO44_05010"/>
<dbReference type="NCBIfam" id="NF040508">
    <property type="entry name" value="LVIS_2131_fam"/>
    <property type="match status" value="1"/>
</dbReference>
<protein>
    <submittedName>
        <fullName evidence="2">LVIS_2131 family protein</fullName>
    </submittedName>
</protein>
<feature type="transmembrane region" description="Helical" evidence="1">
    <location>
        <begin position="6"/>
        <end position="27"/>
    </location>
</feature>
<keyword evidence="1" id="KW-1133">Transmembrane helix</keyword>
<dbReference type="InterPro" id="IPR049731">
    <property type="entry name" value="LVIS_2131-like"/>
</dbReference>
<organism evidence="2 3">
    <name type="scientific">Nicoliella spurrieriana</name>
    <dbReference type="NCBI Taxonomy" id="2925830"/>
    <lineage>
        <taxon>Bacteria</taxon>
        <taxon>Bacillati</taxon>
        <taxon>Bacillota</taxon>
        <taxon>Bacilli</taxon>
        <taxon>Lactobacillales</taxon>
        <taxon>Lactobacillaceae</taxon>
        <taxon>Nicoliella</taxon>
    </lineage>
</organism>
<dbReference type="Proteomes" id="UP000831181">
    <property type="component" value="Chromosome"/>
</dbReference>